<dbReference type="SUPFAM" id="SSF53720">
    <property type="entry name" value="ALDH-like"/>
    <property type="match status" value="1"/>
</dbReference>
<dbReference type="InterPro" id="IPR016160">
    <property type="entry name" value="Ald_DH_CS_CYS"/>
</dbReference>
<name>A0AAV5VCY7_9BILA</name>
<evidence type="ECO:0000256" key="4">
    <source>
        <dbReference type="PROSITE-ProRule" id="PRU10007"/>
    </source>
</evidence>
<dbReference type="Pfam" id="PF00171">
    <property type="entry name" value="Aldedh"/>
    <property type="match status" value="1"/>
</dbReference>
<evidence type="ECO:0000259" key="6">
    <source>
        <dbReference type="Pfam" id="PF00171"/>
    </source>
</evidence>
<dbReference type="InterPro" id="IPR016162">
    <property type="entry name" value="Ald_DH_N"/>
</dbReference>
<evidence type="ECO:0000256" key="3">
    <source>
        <dbReference type="PIRSR" id="PIRSR036492-1"/>
    </source>
</evidence>
<keyword evidence="2 5" id="KW-0560">Oxidoreductase</keyword>
<dbReference type="GO" id="GO:0005737">
    <property type="term" value="C:cytoplasm"/>
    <property type="evidence" value="ECO:0007669"/>
    <property type="project" value="TreeGrafter"/>
</dbReference>
<organism evidence="7 8">
    <name type="scientific">Pristionchus fissidentatus</name>
    <dbReference type="NCBI Taxonomy" id="1538716"/>
    <lineage>
        <taxon>Eukaryota</taxon>
        <taxon>Metazoa</taxon>
        <taxon>Ecdysozoa</taxon>
        <taxon>Nematoda</taxon>
        <taxon>Chromadorea</taxon>
        <taxon>Rhabditida</taxon>
        <taxon>Rhabditina</taxon>
        <taxon>Diplogasteromorpha</taxon>
        <taxon>Diplogasteroidea</taxon>
        <taxon>Neodiplogasteridae</taxon>
        <taxon>Pristionchus</taxon>
    </lineage>
</organism>
<keyword evidence="8" id="KW-1185">Reference proteome</keyword>
<dbReference type="Gene3D" id="3.40.605.10">
    <property type="entry name" value="Aldehyde Dehydrogenase, Chain A, domain 1"/>
    <property type="match status" value="1"/>
</dbReference>
<dbReference type="InterPro" id="IPR012394">
    <property type="entry name" value="Aldehyde_DH_NAD(P)"/>
</dbReference>
<reference evidence="7" key="1">
    <citation type="submission" date="2023-10" db="EMBL/GenBank/DDBJ databases">
        <title>Genome assembly of Pristionchus species.</title>
        <authorList>
            <person name="Yoshida K."/>
            <person name="Sommer R.J."/>
        </authorList>
    </citation>
    <scope>NUCLEOTIDE SEQUENCE</scope>
    <source>
        <strain evidence="7">RS5133</strain>
    </source>
</reference>
<feature type="domain" description="Aldehyde dehydrogenase" evidence="6">
    <location>
        <begin position="34"/>
        <end position="438"/>
    </location>
</feature>
<evidence type="ECO:0000256" key="5">
    <source>
        <dbReference type="RuleBase" id="RU003345"/>
    </source>
</evidence>
<feature type="active site" evidence="3">
    <location>
        <position position="255"/>
    </location>
</feature>
<comment type="similarity">
    <text evidence="1 5">Belongs to the aldehyde dehydrogenase family.</text>
</comment>
<dbReference type="InterPro" id="IPR029510">
    <property type="entry name" value="Ald_DH_CS_GLU"/>
</dbReference>
<dbReference type="FunFam" id="3.40.605.10:FF:000004">
    <property type="entry name" value="Aldehyde dehydrogenase"/>
    <property type="match status" value="1"/>
</dbReference>
<dbReference type="GO" id="GO:0006081">
    <property type="term" value="P:aldehyde metabolic process"/>
    <property type="evidence" value="ECO:0007669"/>
    <property type="project" value="InterPro"/>
</dbReference>
<gene>
    <name evidence="7" type="ORF">PFISCL1PPCAC_7889</name>
</gene>
<dbReference type="PANTHER" id="PTHR43570">
    <property type="entry name" value="ALDEHYDE DEHYDROGENASE"/>
    <property type="match status" value="1"/>
</dbReference>
<accession>A0AAV5VCY7</accession>
<dbReference type="InterPro" id="IPR016161">
    <property type="entry name" value="Ald_DH/histidinol_DH"/>
</dbReference>
<dbReference type="PANTHER" id="PTHR43570:SF16">
    <property type="entry name" value="ALDEHYDE DEHYDROGENASE TYPE III, ISOFORM Q"/>
    <property type="match status" value="1"/>
</dbReference>
<dbReference type="PROSITE" id="PS00070">
    <property type="entry name" value="ALDEHYDE_DEHYDR_CYS"/>
    <property type="match status" value="1"/>
</dbReference>
<dbReference type="InterPro" id="IPR016163">
    <property type="entry name" value="Ald_DH_C"/>
</dbReference>
<dbReference type="Proteomes" id="UP001432322">
    <property type="component" value="Unassembled WGS sequence"/>
</dbReference>
<sequence>LLCSFLSNLQSSMVSYTELVKKQREFYYSGATNELAGRKKRIETFKKLLVENKKALDDAIFADLHRSSFSDVDGTLREVENTLKHIDEWVQPRKVPITEPGMLSADTDSLHIVNEPLGVVLIISPWNFPLVTSAPLIAALAAGNTVIVKPSELDPTFSALFAKLVSKYFDEKELAVVEGGAAETTELLKERFDHILYTGCPPVAKIIMAAAARFLTPVTLELGGKNPVVVDESADLSLLSQGIVFAKLLNAGQICVCADYIVTTPEMKSKVVAALSAAFDALGDMSKVEANARIVNDRHFKRLLTLLEKTKGKVVYKAGGEISPSDRFIPVHLIDVDVNDEFMKEEIFGPLLPILTLPSFDATLDYVKRNEKPLASYLYTVNEEQAKRFIKETSSGGVTVNGIMSHGFASGMPFGGVGNSGMGRINGKFSFDTFSHEKPVCVRASLKPNLGL</sequence>
<dbReference type="GO" id="GO:0004029">
    <property type="term" value="F:aldehyde dehydrogenase (NAD+) activity"/>
    <property type="evidence" value="ECO:0007669"/>
    <property type="project" value="TreeGrafter"/>
</dbReference>
<dbReference type="PIRSF" id="PIRSF036492">
    <property type="entry name" value="ALDH"/>
    <property type="match status" value="1"/>
</dbReference>
<feature type="active site" evidence="3 4">
    <location>
        <position position="221"/>
    </location>
</feature>
<evidence type="ECO:0000313" key="7">
    <source>
        <dbReference type="EMBL" id="GMT16592.1"/>
    </source>
</evidence>
<evidence type="ECO:0000256" key="2">
    <source>
        <dbReference type="ARBA" id="ARBA00023002"/>
    </source>
</evidence>
<protein>
    <recommendedName>
        <fullName evidence="6">Aldehyde dehydrogenase domain-containing protein</fullName>
    </recommendedName>
</protein>
<comment type="caution">
    <text evidence="7">The sequence shown here is derived from an EMBL/GenBank/DDBJ whole genome shotgun (WGS) entry which is preliminary data.</text>
</comment>
<dbReference type="Gene3D" id="3.40.309.10">
    <property type="entry name" value="Aldehyde Dehydrogenase, Chain A, domain 2"/>
    <property type="match status" value="1"/>
</dbReference>
<dbReference type="InterPro" id="IPR015590">
    <property type="entry name" value="Aldehyde_DH_dom"/>
</dbReference>
<evidence type="ECO:0000256" key="1">
    <source>
        <dbReference type="ARBA" id="ARBA00009986"/>
    </source>
</evidence>
<dbReference type="PROSITE" id="PS00687">
    <property type="entry name" value="ALDEHYDE_DEHYDR_GLU"/>
    <property type="match status" value="1"/>
</dbReference>
<feature type="non-terminal residue" evidence="7">
    <location>
        <position position="1"/>
    </location>
</feature>
<dbReference type="EMBL" id="BTSY01000002">
    <property type="protein sequence ID" value="GMT16592.1"/>
    <property type="molecule type" value="Genomic_DNA"/>
</dbReference>
<proteinExistence type="inferred from homology"/>
<dbReference type="CDD" id="cd07087">
    <property type="entry name" value="ALDH_F3-13-14_CALDH-like"/>
    <property type="match status" value="1"/>
</dbReference>
<evidence type="ECO:0000313" key="8">
    <source>
        <dbReference type="Proteomes" id="UP001432322"/>
    </source>
</evidence>
<dbReference type="AlphaFoldDB" id="A0AAV5VCY7"/>